<reference evidence="2 3" key="1">
    <citation type="submission" date="2014-12" db="EMBL/GenBank/DDBJ databases">
        <title>Partial genome sequence of Streptococcus constellatus KCOM 1650 (= ChDC B144).</title>
        <authorList>
            <person name="Kook J.-K."/>
            <person name="Park S.-N."/>
            <person name="Lim Y.K."/>
            <person name="Jo E."/>
        </authorList>
    </citation>
    <scope>NUCLEOTIDE SEQUENCE [LARGE SCALE GENOMIC DNA]</scope>
    <source>
        <strain evidence="2 3">KCOM 1650</strain>
    </source>
</reference>
<dbReference type="STRING" id="862969.SCI_0189"/>
<proteinExistence type="predicted"/>
<dbReference type="OrthoDB" id="9785673at2"/>
<evidence type="ECO:0008006" key="4">
    <source>
        <dbReference type="Google" id="ProtNLM"/>
    </source>
</evidence>
<sequence>MEQERVAMKVADVYKLTGELLLKAMYYAMEETTSRFKSYSENKTYTKEVNWNQFMATSETKHFEDFMTSEVNSERLREYLKSYDVGFSIKEHSNGTSTVAIDAKNVQVLEKSFKGVINDLTDPNKAEKLTKNLIKSPKNMTVQEKLAYYKKQVQTEMQAKEQVKTTTPKKVLAKEEKRL</sequence>
<evidence type="ECO:0000313" key="3">
    <source>
        <dbReference type="Proteomes" id="UP000031339"/>
    </source>
</evidence>
<accession>A0A0C1HWM3</accession>
<comment type="caution">
    <text evidence="2">The sequence shown here is derived from an EMBL/GenBank/DDBJ whole genome shotgun (WGS) entry which is preliminary data.</text>
</comment>
<gene>
    <name evidence="2" type="ORF">RN79_02670</name>
</gene>
<protein>
    <recommendedName>
        <fullName evidence="4">DUF3801 domain-containing protein</fullName>
    </recommendedName>
</protein>
<evidence type="ECO:0000256" key="1">
    <source>
        <dbReference type="SAM" id="MobiDB-lite"/>
    </source>
</evidence>
<dbReference type="eggNOG" id="ENOG503376W">
    <property type="taxonomic scope" value="Bacteria"/>
</dbReference>
<dbReference type="Proteomes" id="UP000031339">
    <property type="component" value="Unassembled WGS sequence"/>
</dbReference>
<dbReference type="EMBL" id="JWIY01000001">
    <property type="protein sequence ID" value="KIC78488.1"/>
    <property type="molecule type" value="Genomic_DNA"/>
</dbReference>
<feature type="region of interest" description="Disordered" evidence="1">
    <location>
        <begin position="157"/>
        <end position="179"/>
    </location>
</feature>
<organism evidence="2 3">
    <name type="scientific">Streptococcus constellatus</name>
    <dbReference type="NCBI Taxonomy" id="76860"/>
    <lineage>
        <taxon>Bacteria</taxon>
        <taxon>Bacillati</taxon>
        <taxon>Bacillota</taxon>
        <taxon>Bacilli</taxon>
        <taxon>Lactobacillales</taxon>
        <taxon>Streptococcaceae</taxon>
        <taxon>Streptococcus</taxon>
        <taxon>Streptococcus anginosus group</taxon>
    </lineage>
</organism>
<dbReference type="AlphaFoldDB" id="A0A0C1HWM3"/>
<dbReference type="RefSeq" id="WP_039677036.1">
    <property type="nucleotide sequence ID" value="NZ_JWIY01000001.1"/>
</dbReference>
<name>A0A0C1HWM3_STRCV</name>
<evidence type="ECO:0000313" key="2">
    <source>
        <dbReference type="EMBL" id="KIC78488.1"/>
    </source>
</evidence>